<dbReference type="Gene3D" id="3.10.20.310">
    <property type="entry name" value="membrane protein fhac"/>
    <property type="match status" value="5"/>
</dbReference>
<dbReference type="Proteomes" id="UP000199513">
    <property type="component" value="Unassembled WGS sequence"/>
</dbReference>
<comment type="subcellular location">
    <subcellularLocation>
        <location evidence="1">Membrane</location>
    </subcellularLocation>
</comment>
<proteinExistence type="predicted"/>
<dbReference type="EMBL" id="FONY01000004">
    <property type="protein sequence ID" value="SFE63998.1"/>
    <property type="molecule type" value="Genomic_DNA"/>
</dbReference>
<dbReference type="PIRSF" id="PIRSF006076">
    <property type="entry name" value="OM_assembly_OMP85"/>
    <property type="match status" value="1"/>
</dbReference>
<dbReference type="OrthoDB" id="9802086at2"/>
<sequence>MKFKKILSYTIPLILLFIHSSLLVHAQRMGIGLNRPKKVEVDYASPKEYTIGGISIIGSEFLDRNALLSMTGLKEGDKIRIPSEETSNVVRKLWKSGIIGDAKLEIAKVEGDKVFLEVTVKERPRLSRTIFEGVPKGQHETLADKIKLVKGKIVTDAMIKRAENIIINYYAEKGFKNTKVRTIQRKDTLLSRSNTAYLLINIDKGSKVKINKIEFEGIAGAFPEKVLKRKLKKTKEKRFGRIFAPSKFVQKEFEKDKEKLISFYNKNGYRNAMIEDDSIWDENEKLVNIRLKVHEGKKFYYRNIDWVGNTVYPDSILTQVLGINKGDVYNPEEMSKRLNYSPTSTDITSLYMDDGYLFFNVEPVEVQVDEDSIDIEMRIYEGEQANINKVNLRGNTRTSDHVVHRELRTIPGAKFSRSDVIRTQREIAALNYFDPEKIAPNMNPNVAEGTVDITWGLEERPSDQIELSGGWGGFFGFVGTVGLVLNNFSMKKFSKFKDWKGIPQGDGQRLALRVQANGRRFQNYSLTFTEPWLGGKKPNGFSFSLNHSVSRFIDFTTQRTTGSLQISGVTASLIRRLTFPDDWFTMSNSLGFQHYNLNNYQGFGLADGRYNSITFNTTISRNSIDNVQYPRTGSTVSLSVALTPPYYSLLGRNLFDRTEGVKWVEYHKWMFDNSWYQQIVGNLVLSARAHMGFIGSYNPNVGITPFERFVLGGSGMTFNNFLLGTEIIALRGYQDQSVIPLQSNENGGLIYRTPNQGGQGGIIYNKYVVELRYPLSLAQSATIFVLAFAEGGNNWARFSDFNPFNLKRSTGVGARIFMPAFGMLGIDWAYGFDSIAGAQQNVGGGQFHFIIGQPIR</sequence>
<organism evidence="9 10">
    <name type="scientific">Thermoflexibacter ruber</name>
    <dbReference type="NCBI Taxonomy" id="1003"/>
    <lineage>
        <taxon>Bacteria</taxon>
        <taxon>Pseudomonadati</taxon>
        <taxon>Bacteroidota</taxon>
        <taxon>Cytophagia</taxon>
        <taxon>Cytophagales</taxon>
        <taxon>Thermoflexibacteraceae</taxon>
        <taxon>Thermoflexibacter</taxon>
    </lineage>
</organism>
<dbReference type="AlphaFoldDB" id="A0A1I2C741"/>
<dbReference type="GO" id="GO:0071709">
    <property type="term" value="P:membrane assembly"/>
    <property type="evidence" value="ECO:0007669"/>
    <property type="project" value="InterPro"/>
</dbReference>
<feature type="domain" description="POTRA" evidence="8">
    <location>
        <begin position="49"/>
        <end position="123"/>
    </location>
</feature>
<accession>A0A1I2C741</accession>
<gene>
    <name evidence="9" type="ORF">SAMN04488541_1004111</name>
</gene>
<evidence type="ECO:0000256" key="2">
    <source>
        <dbReference type="ARBA" id="ARBA00022452"/>
    </source>
</evidence>
<keyword evidence="3" id="KW-0812">Transmembrane</keyword>
<dbReference type="PANTHER" id="PTHR12815:SF47">
    <property type="entry name" value="TRANSLOCATION AND ASSEMBLY MODULE SUBUNIT TAMA"/>
    <property type="match status" value="1"/>
</dbReference>
<dbReference type="RefSeq" id="WP_091540047.1">
    <property type="nucleotide sequence ID" value="NZ_FONY01000004.1"/>
</dbReference>
<dbReference type="Pfam" id="PF07244">
    <property type="entry name" value="POTRA"/>
    <property type="match status" value="4"/>
</dbReference>
<evidence type="ECO:0000313" key="10">
    <source>
        <dbReference type="Proteomes" id="UP000199513"/>
    </source>
</evidence>
<dbReference type="PANTHER" id="PTHR12815">
    <property type="entry name" value="SORTING AND ASSEMBLY MACHINERY SAMM50 PROTEIN FAMILY MEMBER"/>
    <property type="match status" value="1"/>
</dbReference>
<dbReference type="NCBIfam" id="TIGR03303">
    <property type="entry name" value="OM_YaeT"/>
    <property type="match status" value="1"/>
</dbReference>
<dbReference type="InterPro" id="IPR010827">
    <property type="entry name" value="BamA/TamA_POTRA"/>
</dbReference>
<evidence type="ECO:0000256" key="1">
    <source>
        <dbReference type="ARBA" id="ARBA00004370"/>
    </source>
</evidence>
<dbReference type="GO" id="GO:0009279">
    <property type="term" value="C:cell outer membrane"/>
    <property type="evidence" value="ECO:0007669"/>
    <property type="project" value="UniProtKB-UniRule"/>
</dbReference>
<dbReference type="InterPro" id="IPR039910">
    <property type="entry name" value="D15-like"/>
</dbReference>
<dbReference type="STRING" id="1003.SAMN04488541_1004111"/>
<keyword evidence="5" id="KW-0472">Membrane</keyword>
<keyword evidence="6" id="KW-0998">Cell outer membrane</keyword>
<evidence type="ECO:0000256" key="5">
    <source>
        <dbReference type="ARBA" id="ARBA00023136"/>
    </source>
</evidence>
<evidence type="ECO:0000313" key="9">
    <source>
        <dbReference type="EMBL" id="SFE63998.1"/>
    </source>
</evidence>
<protein>
    <recommendedName>
        <fullName evidence="7">Outer membrane protein assembly factor BamA</fullName>
    </recommendedName>
</protein>
<evidence type="ECO:0000259" key="8">
    <source>
        <dbReference type="PROSITE" id="PS51779"/>
    </source>
</evidence>
<dbReference type="InterPro" id="IPR034746">
    <property type="entry name" value="POTRA"/>
</dbReference>
<keyword evidence="2" id="KW-1134">Transmembrane beta strand</keyword>
<evidence type="ECO:0000256" key="7">
    <source>
        <dbReference type="NCBIfam" id="TIGR03303"/>
    </source>
</evidence>
<name>A0A1I2C741_9BACT</name>
<reference evidence="10" key="1">
    <citation type="submission" date="2016-10" db="EMBL/GenBank/DDBJ databases">
        <authorList>
            <person name="Varghese N."/>
            <person name="Submissions S."/>
        </authorList>
    </citation>
    <scope>NUCLEOTIDE SEQUENCE [LARGE SCALE GENOMIC DNA]</scope>
    <source>
        <strain>GEY</strain>
        <strain evidence="10">DSM 9560</strain>
    </source>
</reference>
<dbReference type="PROSITE" id="PS51779">
    <property type="entry name" value="POTRA"/>
    <property type="match status" value="1"/>
</dbReference>
<dbReference type="Gene3D" id="2.40.160.50">
    <property type="entry name" value="membrane protein fhac: a member of the omp85/tpsb transporter family"/>
    <property type="match status" value="1"/>
</dbReference>
<evidence type="ECO:0000256" key="3">
    <source>
        <dbReference type="ARBA" id="ARBA00022692"/>
    </source>
</evidence>
<evidence type="ECO:0000256" key="6">
    <source>
        <dbReference type="ARBA" id="ARBA00023237"/>
    </source>
</evidence>
<keyword evidence="10" id="KW-1185">Reference proteome</keyword>
<evidence type="ECO:0000256" key="4">
    <source>
        <dbReference type="ARBA" id="ARBA00022729"/>
    </source>
</evidence>
<keyword evidence="4" id="KW-0732">Signal</keyword>
<dbReference type="InterPro" id="IPR023707">
    <property type="entry name" value="OM_assembly_BamA"/>
</dbReference>